<dbReference type="InterPro" id="IPR003961">
    <property type="entry name" value="FN3_dom"/>
</dbReference>
<dbReference type="AlphaFoldDB" id="A0A3B3RRF8"/>
<proteinExistence type="predicted"/>
<feature type="domain" description="Fibronectin type-III" evidence="1">
    <location>
        <begin position="16"/>
        <end position="105"/>
    </location>
</feature>
<keyword evidence="3" id="KW-1185">Reference proteome</keyword>
<dbReference type="InterPro" id="IPR036116">
    <property type="entry name" value="FN3_sf"/>
</dbReference>
<evidence type="ECO:0000259" key="1">
    <source>
        <dbReference type="Pfam" id="PF01108"/>
    </source>
</evidence>
<reference evidence="2" key="2">
    <citation type="submission" date="2025-09" db="UniProtKB">
        <authorList>
            <consortium name="Ensembl"/>
        </authorList>
    </citation>
    <scope>IDENTIFICATION</scope>
</reference>
<dbReference type="PANTHER" id="PTHR20859:SF85">
    <property type="entry name" value="INTERFERON ALPHA_BETA RECEPTOR 1 ISOFORM X1"/>
    <property type="match status" value="1"/>
</dbReference>
<dbReference type="InterPro" id="IPR013783">
    <property type="entry name" value="Ig-like_fold"/>
</dbReference>
<name>A0A3B3RRF8_9TELE</name>
<dbReference type="Pfam" id="PF01108">
    <property type="entry name" value="Tissue_fac"/>
    <property type="match status" value="1"/>
</dbReference>
<protein>
    <recommendedName>
        <fullName evidence="1">Fibronectin type-III domain-containing protein</fullName>
    </recommendedName>
</protein>
<evidence type="ECO:0000313" key="2">
    <source>
        <dbReference type="Ensembl" id="ENSPKIP00000021084.1"/>
    </source>
</evidence>
<dbReference type="GO" id="GO:0004896">
    <property type="term" value="F:cytokine receptor activity"/>
    <property type="evidence" value="ECO:0007669"/>
    <property type="project" value="TreeGrafter"/>
</dbReference>
<accession>A0A3B3RRF8</accession>
<sequence>PTGTCDPGLLWSLAMAVPMPQNVRVEAVNDRYMLKWEWDDMWTRGSSKIVASEQLKNKDSTKSDYTVVCNQTTEHLCDYTPIKLHYFAYYLLRVRAEGPAGISNWSQCLFSPEENASLGPPSRVDVISGNSSLTVQITESLTTQNKSMSSILQAICFEVKYWEEQGHEVYSRKRRAPGMGCQSRTGHRLLEI</sequence>
<dbReference type="SUPFAM" id="SSF49265">
    <property type="entry name" value="Fibronectin type III"/>
    <property type="match status" value="2"/>
</dbReference>
<organism evidence="2 3">
    <name type="scientific">Paramormyrops kingsleyae</name>
    <dbReference type="NCBI Taxonomy" id="1676925"/>
    <lineage>
        <taxon>Eukaryota</taxon>
        <taxon>Metazoa</taxon>
        <taxon>Chordata</taxon>
        <taxon>Craniata</taxon>
        <taxon>Vertebrata</taxon>
        <taxon>Euteleostomi</taxon>
        <taxon>Actinopterygii</taxon>
        <taxon>Neopterygii</taxon>
        <taxon>Teleostei</taxon>
        <taxon>Osteoglossocephala</taxon>
        <taxon>Osteoglossomorpha</taxon>
        <taxon>Osteoglossiformes</taxon>
        <taxon>Mormyridae</taxon>
        <taxon>Paramormyrops</taxon>
    </lineage>
</organism>
<dbReference type="GeneTree" id="ENSGT01120000272703"/>
<evidence type="ECO:0000313" key="3">
    <source>
        <dbReference type="Proteomes" id="UP000261540"/>
    </source>
</evidence>
<dbReference type="PANTHER" id="PTHR20859">
    <property type="entry name" value="INTERFERON/INTERLEUKIN RECEPTOR"/>
    <property type="match status" value="1"/>
</dbReference>
<reference evidence="2" key="1">
    <citation type="submission" date="2025-08" db="UniProtKB">
        <authorList>
            <consortium name="Ensembl"/>
        </authorList>
    </citation>
    <scope>IDENTIFICATION</scope>
</reference>
<dbReference type="Gene3D" id="2.60.40.10">
    <property type="entry name" value="Immunoglobulins"/>
    <property type="match status" value="1"/>
</dbReference>
<dbReference type="GO" id="GO:0005886">
    <property type="term" value="C:plasma membrane"/>
    <property type="evidence" value="ECO:0007669"/>
    <property type="project" value="TreeGrafter"/>
</dbReference>
<dbReference type="Proteomes" id="UP000261540">
    <property type="component" value="Unplaced"/>
</dbReference>
<dbReference type="Ensembl" id="ENSPKIT00000001710.1">
    <property type="protein sequence ID" value="ENSPKIP00000021084.1"/>
    <property type="gene ID" value="ENSPKIG00000005624.1"/>
</dbReference>
<dbReference type="InterPro" id="IPR050650">
    <property type="entry name" value="Type-II_Cytokine-TF_Rcpt"/>
</dbReference>